<dbReference type="GO" id="GO:0000502">
    <property type="term" value="C:proteasome complex"/>
    <property type="evidence" value="ECO:0007669"/>
    <property type="project" value="UniProtKB-KW"/>
</dbReference>
<dbReference type="Pfam" id="PF05348">
    <property type="entry name" value="UMP1"/>
    <property type="match status" value="1"/>
</dbReference>
<protein>
    <submittedName>
        <fullName evidence="3">Proteasome maturation factor UMP1</fullName>
    </submittedName>
</protein>
<evidence type="ECO:0000256" key="1">
    <source>
        <dbReference type="ARBA" id="ARBA00023186"/>
    </source>
</evidence>
<dbReference type="Proteomes" id="UP000267821">
    <property type="component" value="Unassembled WGS sequence"/>
</dbReference>
<dbReference type="InterPro" id="IPR008012">
    <property type="entry name" value="Ump1"/>
</dbReference>
<dbReference type="GO" id="GO:0043248">
    <property type="term" value="P:proteasome assembly"/>
    <property type="evidence" value="ECO:0007669"/>
    <property type="project" value="InterPro"/>
</dbReference>
<dbReference type="EMBL" id="ML121527">
    <property type="protein sequence ID" value="RPB29378.1"/>
    <property type="molecule type" value="Genomic_DNA"/>
</dbReference>
<organism evidence="3 4">
    <name type="scientific">Terfezia boudieri ATCC MYA-4762</name>
    <dbReference type="NCBI Taxonomy" id="1051890"/>
    <lineage>
        <taxon>Eukaryota</taxon>
        <taxon>Fungi</taxon>
        <taxon>Dikarya</taxon>
        <taxon>Ascomycota</taxon>
        <taxon>Pezizomycotina</taxon>
        <taxon>Pezizomycetes</taxon>
        <taxon>Pezizales</taxon>
        <taxon>Pezizaceae</taxon>
        <taxon>Terfezia</taxon>
    </lineage>
</organism>
<reference evidence="3 4" key="1">
    <citation type="journal article" date="2018" name="Nat. Ecol. Evol.">
        <title>Pezizomycetes genomes reveal the molecular basis of ectomycorrhizal truffle lifestyle.</title>
        <authorList>
            <person name="Murat C."/>
            <person name="Payen T."/>
            <person name="Noel B."/>
            <person name="Kuo A."/>
            <person name="Morin E."/>
            <person name="Chen J."/>
            <person name="Kohler A."/>
            <person name="Krizsan K."/>
            <person name="Balestrini R."/>
            <person name="Da Silva C."/>
            <person name="Montanini B."/>
            <person name="Hainaut M."/>
            <person name="Levati E."/>
            <person name="Barry K.W."/>
            <person name="Belfiori B."/>
            <person name="Cichocki N."/>
            <person name="Clum A."/>
            <person name="Dockter R.B."/>
            <person name="Fauchery L."/>
            <person name="Guy J."/>
            <person name="Iotti M."/>
            <person name="Le Tacon F."/>
            <person name="Lindquist E.A."/>
            <person name="Lipzen A."/>
            <person name="Malagnac F."/>
            <person name="Mello A."/>
            <person name="Molinier V."/>
            <person name="Miyauchi S."/>
            <person name="Poulain J."/>
            <person name="Riccioni C."/>
            <person name="Rubini A."/>
            <person name="Sitrit Y."/>
            <person name="Splivallo R."/>
            <person name="Traeger S."/>
            <person name="Wang M."/>
            <person name="Zifcakova L."/>
            <person name="Wipf D."/>
            <person name="Zambonelli A."/>
            <person name="Paolocci F."/>
            <person name="Nowrousian M."/>
            <person name="Ottonello S."/>
            <person name="Baldrian P."/>
            <person name="Spatafora J.W."/>
            <person name="Henrissat B."/>
            <person name="Nagy L.G."/>
            <person name="Aury J.M."/>
            <person name="Wincker P."/>
            <person name="Grigoriev I.V."/>
            <person name="Bonfante P."/>
            <person name="Martin F.M."/>
        </authorList>
    </citation>
    <scope>NUCLEOTIDE SEQUENCE [LARGE SCALE GENOMIC DNA]</scope>
    <source>
        <strain evidence="3 4">ATCC MYA-4762</strain>
    </source>
</reference>
<dbReference type="PANTHER" id="PTHR12828:SF3">
    <property type="entry name" value="PROTEASOME MATURATION PROTEIN"/>
    <property type="match status" value="1"/>
</dbReference>
<comment type="similarity">
    <text evidence="2">Belongs to the POMP/UMP1 family.</text>
</comment>
<keyword evidence="3" id="KW-0647">Proteasome</keyword>
<keyword evidence="4" id="KW-1185">Reference proteome</keyword>
<name>A0A3N4M6E3_9PEZI</name>
<dbReference type="GO" id="GO:0005634">
    <property type="term" value="C:nucleus"/>
    <property type="evidence" value="ECO:0007669"/>
    <property type="project" value="TreeGrafter"/>
</dbReference>
<dbReference type="OrthoDB" id="15001at2759"/>
<dbReference type="PANTHER" id="PTHR12828">
    <property type="entry name" value="PROTEASOME MATURATION PROTEIN UMP1"/>
    <property type="match status" value="1"/>
</dbReference>
<evidence type="ECO:0000313" key="3">
    <source>
        <dbReference type="EMBL" id="RPB29378.1"/>
    </source>
</evidence>
<evidence type="ECO:0000313" key="4">
    <source>
        <dbReference type="Proteomes" id="UP000267821"/>
    </source>
</evidence>
<sequence length="148" mass="16854">MSTALRLSPPSTQPSAITHIQLGKGAPSAPTSIHDTMREGLACTANKLNVKHPLEDRLKGWEEQQERIRMEGLRRVFGIAEPVRRGMEMRICGGDFRPMTLGGPSNLHLDILRNKDCTIEWEDVFTDSERDNIPSFHDEMESKLRMKW</sequence>
<dbReference type="FunCoup" id="A0A3N4M6E3">
    <property type="interactions" value="416"/>
</dbReference>
<dbReference type="InParanoid" id="A0A3N4M6E3"/>
<dbReference type="GO" id="GO:0005737">
    <property type="term" value="C:cytoplasm"/>
    <property type="evidence" value="ECO:0007669"/>
    <property type="project" value="TreeGrafter"/>
</dbReference>
<accession>A0A3N4M6E3</accession>
<dbReference type="AlphaFoldDB" id="A0A3N4M6E3"/>
<proteinExistence type="inferred from homology"/>
<gene>
    <name evidence="3" type="ORF">L211DRAFT_832075</name>
</gene>
<keyword evidence="1" id="KW-0143">Chaperone</keyword>
<dbReference type="STRING" id="1051890.A0A3N4M6E3"/>
<evidence type="ECO:0000256" key="2">
    <source>
        <dbReference type="ARBA" id="ARBA00043974"/>
    </source>
</evidence>